<feature type="short sequence motif" description="DGA/G" evidence="4">
    <location>
        <begin position="161"/>
        <end position="163"/>
    </location>
</feature>
<keyword evidence="2 4" id="KW-0442">Lipid degradation</keyword>
<feature type="domain" description="PNPLA" evidence="5">
    <location>
        <begin position="5"/>
        <end position="174"/>
    </location>
</feature>
<dbReference type="AlphaFoldDB" id="A0A9D2MAP8"/>
<feature type="active site" description="Nucleophile" evidence="4">
    <location>
        <position position="38"/>
    </location>
</feature>
<dbReference type="PANTHER" id="PTHR14226:SF25">
    <property type="entry name" value="PHOSPHOESTERASE"/>
    <property type="match status" value="1"/>
</dbReference>
<dbReference type="InterPro" id="IPR045943">
    <property type="entry name" value="DUF6363"/>
</dbReference>
<evidence type="ECO:0000256" key="4">
    <source>
        <dbReference type="PROSITE-ProRule" id="PRU01161"/>
    </source>
</evidence>
<dbReference type="GO" id="GO:0016787">
    <property type="term" value="F:hydrolase activity"/>
    <property type="evidence" value="ECO:0007669"/>
    <property type="project" value="UniProtKB-UniRule"/>
</dbReference>
<dbReference type="EMBL" id="DWYC01000043">
    <property type="protein sequence ID" value="HJB56705.1"/>
    <property type="molecule type" value="Genomic_DNA"/>
</dbReference>
<dbReference type="Pfam" id="PF19890">
    <property type="entry name" value="DUF6363"/>
    <property type="match status" value="1"/>
</dbReference>
<keyword evidence="3 4" id="KW-0443">Lipid metabolism</keyword>
<comment type="caution">
    <text evidence="4">Lacks conserved residue(s) required for the propagation of feature annotation.</text>
</comment>
<protein>
    <submittedName>
        <fullName evidence="6">Patatin family protein</fullName>
    </submittedName>
</protein>
<evidence type="ECO:0000256" key="2">
    <source>
        <dbReference type="ARBA" id="ARBA00022963"/>
    </source>
</evidence>
<reference evidence="6" key="2">
    <citation type="submission" date="2021-04" db="EMBL/GenBank/DDBJ databases">
        <authorList>
            <person name="Gilroy R."/>
        </authorList>
    </citation>
    <scope>NUCLEOTIDE SEQUENCE</scope>
    <source>
        <strain evidence="6">CHK189-11263</strain>
    </source>
</reference>
<dbReference type="InterPro" id="IPR050301">
    <property type="entry name" value="NTE"/>
</dbReference>
<dbReference type="Pfam" id="PF01734">
    <property type="entry name" value="Patatin"/>
    <property type="match status" value="1"/>
</dbReference>
<sequence>MKTGIVLEGGALRTIFSSGVTDGLLAAGVDFDYLIGVSAGIAYGVSYISKQFGRNLEILTRYANDRRYMGAGNLFKPGNWCYFGLKFTYEDIPNRLIPFDYRTFAAWPGTAEAVVTDVESGRAAYLEVPRTDEDHFRLLQATCAMPLLFPIYEIGGHKYLDGGAADAIPYRRAFEQGCDRVVVVLTRERSYRRTPEKLQKAIDVRYRRYPNFCATMRSRYQTYNAAREELFRLEREGKVLLLAPKNTQGFSRVERDVEKIRALWQEGYDQAKERMEEIRAFLRSE</sequence>
<evidence type="ECO:0000313" key="7">
    <source>
        <dbReference type="Proteomes" id="UP000824208"/>
    </source>
</evidence>
<gene>
    <name evidence="6" type="ORF">H9714_04045</name>
</gene>
<evidence type="ECO:0000313" key="6">
    <source>
        <dbReference type="EMBL" id="HJB56705.1"/>
    </source>
</evidence>
<reference evidence="6" key="1">
    <citation type="journal article" date="2021" name="PeerJ">
        <title>Extensive microbial diversity within the chicken gut microbiome revealed by metagenomics and culture.</title>
        <authorList>
            <person name="Gilroy R."/>
            <person name="Ravi A."/>
            <person name="Getino M."/>
            <person name="Pursley I."/>
            <person name="Horton D.L."/>
            <person name="Alikhan N.F."/>
            <person name="Baker D."/>
            <person name="Gharbi K."/>
            <person name="Hall N."/>
            <person name="Watson M."/>
            <person name="Adriaenssens E.M."/>
            <person name="Foster-Nyarko E."/>
            <person name="Jarju S."/>
            <person name="Secka A."/>
            <person name="Antonio M."/>
            <person name="Oren A."/>
            <person name="Chaudhuri R.R."/>
            <person name="La Ragione R."/>
            <person name="Hildebrand F."/>
            <person name="Pallen M.J."/>
        </authorList>
    </citation>
    <scope>NUCLEOTIDE SEQUENCE</scope>
    <source>
        <strain evidence="6">CHK189-11263</strain>
    </source>
</reference>
<feature type="short sequence motif" description="GXSXG" evidence="4">
    <location>
        <begin position="36"/>
        <end position="40"/>
    </location>
</feature>
<dbReference type="Gene3D" id="3.40.1090.10">
    <property type="entry name" value="Cytosolic phospholipase A2 catalytic domain"/>
    <property type="match status" value="1"/>
</dbReference>
<comment type="caution">
    <text evidence="6">The sequence shown here is derived from an EMBL/GenBank/DDBJ whole genome shotgun (WGS) entry which is preliminary data.</text>
</comment>
<organism evidence="6 7">
    <name type="scientific">Candidatus Flavonifractor intestinipullorum</name>
    <dbReference type="NCBI Taxonomy" id="2838587"/>
    <lineage>
        <taxon>Bacteria</taxon>
        <taxon>Bacillati</taxon>
        <taxon>Bacillota</taxon>
        <taxon>Clostridia</taxon>
        <taxon>Eubacteriales</taxon>
        <taxon>Oscillospiraceae</taxon>
        <taxon>Flavonifractor</taxon>
    </lineage>
</organism>
<dbReference type="CDD" id="cd07208">
    <property type="entry name" value="Pat_hypo_Ecoli_yjju_like"/>
    <property type="match status" value="1"/>
</dbReference>
<dbReference type="InterPro" id="IPR016035">
    <property type="entry name" value="Acyl_Trfase/lysoPLipase"/>
</dbReference>
<dbReference type="PROSITE" id="PS51635">
    <property type="entry name" value="PNPLA"/>
    <property type="match status" value="1"/>
</dbReference>
<evidence type="ECO:0000256" key="3">
    <source>
        <dbReference type="ARBA" id="ARBA00023098"/>
    </source>
</evidence>
<feature type="active site" description="Proton acceptor" evidence="4">
    <location>
        <position position="161"/>
    </location>
</feature>
<name>A0A9D2MAP8_9FIRM</name>
<evidence type="ECO:0000256" key="1">
    <source>
        <dbReference type="ARBA" id="ARBA00022801"/>
    </source>
</evidence>
<dbReference type="Proteomes" id="UP000824208">
    <property type="component" value="Unassembled WGS sequence"/>
</dbReference>
<dbReference type="SUPFAM" id="SSF52151">
    <property type="entry name" value="FabD/lysophospholipase-like"/>
    <property type="match status" value="1"/>
</dbReference>
<evidence type="ECO:0000259" key="5">
    <source>
        <dbReference type="PROSITE" id="PS51635"/>
    </source>
</evidence>
<dbReference type="InterPro" id="IPR002641">
    <property type="entry name" value="PNPLA_dom"/>
</dbReference>
<dbReference type="InterPro" id="IPR037483">
    <property type="entry name" value="YjjU-like"/>
</dbReference>
<proteinExistence type="predicted"/>
<keyword evidence="1 4" id="KW-0378">Hydrolase</keyword>
<dbReference type="GO" id="GO:0016042">
    <property type="term" value="P:lipid catabolic process"/>
    <property type="evidence" value="ECO:0007669"/>
    <property type="project" value="UniProtKB-UniRule"/>
</dbReference>
<accession>A0A9D2MAP8</accession>
<dbReference type="PANTHER" id="PTHR14226">
    <property type="entry name" value="NEUROPATHY TARGET ESTERASE/SWISS CHEESE D.MELANOGASTER"/>
    <property type="match status" value="1"/>
</dbReference>